<keyword evidence="3 4" id="KW-0408">Iron</keyword>
<proteinExistence type="predicted"/>
<evidence type="ECO:0000256" key="1">
    <source>
        <dbReference type="ARBA" id="ARBA00022617"/>
    </source>
</evidence>
<evidence type="ECO:0000256" key="4">
    <source>
        <dbReference type="PROSITE-ProRule" id="PRU00433"/>
    </source>
</evidence>
<dbReference type="EMBL" id="JAYMYJ010000112">
    <property type="protein sequence ID" value="MEB4591675.1"/>
    <property type="molecule type" value="Genomic_DNA"/>
</dbReference>
<dbReference type="Proteomes" id="UP001308005">
    <property type="component" value="Unassembled WGS sequence"/>
</dbReference>
<feature type="chain" id="PRO_5046237048" evidence="5">
    <location>
        <begin position="26"/>
        <end position="139"/>
    </location>
</feature>
<name>A0ABU6CXW4_9GAMM</name>
<evidence type="ECO:0000313" key="8">
    <source>
        <dbReference type="Proteomes" id="UP001308005"/>
    </source>
</evidence>
<organism evidence="7 8">
    <name type="scientific">Candidatus Thiothrix phosphatis</name>
    <dbReference type="NCBI Taxonomy" id="3112415"/>
    <lineage>
        <taxon>Bacteria</taxon>
        <taxon>Pseudomonadati</taxon>
        <taxon>Pseudomonadota</taxon>
        <taxon>Gammaproteobacteria</taxon>
        <taxon>Thiotrichales</taxon>
        <taxon>Thiotrichaceae</taxon>
        <taxon>Thiothrix</taxon>
    </lineage>
</organism>
<dbReference type="SUPFAM" id="SSF46626">
    <property type="entry name" value="Cytochrome c"/>
    <property type="match status" value="1"/>
</dbReference>
<comment type="caution">
    <text evidence="7">The sequence shown here is derived from an EMBL/GenBank/DDBJ whole genome shotgun (WGS) entry which is preliminary data.</text>
</comment>
<keyword evidence="8" id="KW-1185">Reference proteome</keyword>
<dbReference type="InterPro" id="IPR009056">
    <property type="entry name" value="Cyt_c-like_dom"/>
</dbReference>
<keyword evidence="5" id="KW-0732">Signal</keyword>
<evidence type="ECO:0000313" key="7">
    <source>
        <dbReference type="EMBL" id="MEB4591675.1"/>
    </source>
</evidence>
<protein>
    <submittedName>
        <fullName evidence="7">DUF1924 domain-containing protein</fullName>
    </submittedName>
</protein>
<dbReference type="Gene3D" id="1.10.760.10">
    <property type="entry name" value="Cytochrome c-like domain"/>
    <property type="match status" value="1"/>
</dbReference>
<evidence type="ECO:0000259" key="6">
    <source>
        <dbReference type="PROSITE" id="PS51007"/>
    </source>
</evidence>
<dbReference type="Pfam" id="PF09086">
    <property type="entry name" value="DUF1924"/>
    <property type="match status" value="1"/>
</dbReference>
<dbReference type="PROSITE" id="PS51007">
    <property type="entry name" value="CYTC"/>
    <property type="match status" value="1"/>
</dbReference>
<feature type="domain" description="Cytochrome c" evidence="6">
    <location>
        <begin position="49"/>
        <end position="139"/>
    </location>
</feature>
<evidence type="ECO:0000256" key="2">
    <source>
        <dbReference type="ARBA" id="ARBA00022723"/>
    </source>
</evidence>
<feature type="signal peptide" evidence="5">
    <location>
        <begin position="1"/>
        <end position="25"/>
    </location>
</feature>
<accession>A0ABU6CXW4</accession>
<evidence type="ECO:0000256" key="3">
    <source>
        <dbReference type="ARBA" id="ARBA00023004"/>
    </source>
</evidence>
<gene>
    <name evidence="7" type="ORF">VSS37_11850</name>
</gene>
<dbReference type="InterPro" id="IPR015170">
    <property type="entry name" value="DUF1924_SHP"/>
</dbReference>
<dbReference type="InterPro" id="IPR036909">
    <property type="entry name" value="Cyt_c-like_dom_sf"/>
</dbReference>
<sequence>MHVCKQWLVVFAACASFIAVLPAAADTPQEILSGFEQQAKAESASFQGFDAARGELFFNSTHGNDWSCATCHTQNPAASGKHAKTDKPIEPLAPAANAERFTDPKKVAKWFKRNCGDVLGRECTSLEKGDVLTYLLSVK</sequence>
<keyword evidence="1 4" id="KW-0349">Heme</keyword>
<dbReference type="RefSeq" id="WP_324695472.1">
    <property type="nucleotide sequence ID" value="NZ_JAYMYJ010000112.1"/>
</dbReference>
<evidence type="ECO:0000256" key="5">
    <source>
        <dbReference type="SAM" id="SignalP"/>
    </source>
</evidence>
<reference evidence="8" key="1">
    <citation type="submission" date="2023-07" db="EMBL/GenBank/DDBJ databases">
        <title>The carbon used by Thiothrix.</title>
        <authorList>
            <person name="Chen L."/>
        </authorList>
    </citation>
    <scope>NUCLEOTIDE SEQUENCE [LARGE SCALE GENOMIC DNA]</scope>
</reference>
<keyword evidence="2 4" id="KW-0479">Metal-binding</keyword>